<evidence type="ECO:0000259" key="14">
    <source>
        <dbReference type="Pfam" id="PF04557"/>
    </source>
</evidence>
<keyword evidence="4 10" id="KW-0547">Nucleotide-binding</keyword>
<evidence type="ECO:0000256" key="1">
    <source>
        <dbReference type="ARBA" id="ARBA00005594"/>
    </source>
</evidence>
<dbReference type="InterPro" id="IPR014729">
    <property type="entry name" value="Rossmann-like_a/b/a_fold"/>
</dbReference>
<evidence type="ECO:0000256" key="5">
    <source>
        <dbReference type="ARBA" id="ARBA00022840"/>
    </source>
</evidence>
<dbReference type="InterPro" id="IPR007638">
    <property type="entry name" value="Gln-tRNA-synth_Ib_RNA-bd_2"/>
</dbReference>
<dbReference type="PROSITE" id="PS00178">
    <property type="entry name" value="AA_TRNA_LIGASE_I"/>
    <property type="match status" value="1"/>
</dbReference>
<dbReference type="InterPro" id="IPR001412">
    <property type="entry name" value="aa-tRNA-synth_I_CS"/>
</dbReference>
<feature type="domain" description="Glutaminyl-tRNA synthetase class Ib non-specific RNA-binding" evidence="15">
    <location>
        <begin position="14"/>
        <end position="172"/>
    </location>
</feature>
<sequence>MPPKFDPNSPEAQELTALFVKVGLSQKAAVDLVRQPKSAAPFKAFIEEFQLATSPVDEKTAGTLVKLSASAGKLGPAERGYAVERVLQGDIKTPDQVTAAVKFLEKNPAGTPVDEQAFDQACGVGVEITLADLPALVKEYVDALPSAPESWSSLGPLLGGIKSSVSNLKWANAVELKQALEAHFTSLFGTKEEALARAKAEAAAASSSKPKVAKPKPAPASSSIASSSTTPVIPTNIFKEGFLSEFHKPGENPQIDPKLKEQHLEWTKGLVYTRFPPEPNGYLHIGHVKAIMIDFGYAKFHGGRTYLRYDDTNPEAEEGRFFQSILETVRWLGFEPWKITYSSDNFDRLYELAVELTRRGKAYVCTCDAEKIKEDRGGGKGNPVPCIHRDRPIEESLVEFERMKNGEYPEKSACLRMKMDLSSGNPYMWDTIAYRVKLAPHHRTGDKWKIYPTYDFTHCLCDSFENISHSLCTTEFVPARESYEWLCDALTVYKPRQYEFARLNLQGTFLSKRKIAKLVTKGYVKDWDDPRLYTIIALRRRGIPPGALLAFVSELGVTTQVSTTEIKKFESVVRGYLEDSAPRLMMVLNPVKVVLENVPDDYRVPVEVPLHPKVPAMGTITTSFTKELYIDADDFREVDSPDYFRLAPGKSVGLFKAPFPVTCTGYKKDEKTGAVTEITCRLENDGSAKKPKAYIQWVNAPDAVKIDEVRYFLPLFKTEPPPADFESDINPDSLVVYRNAVIEPAFYNVAKKAINDAKKDSEERTKKAKAEMAANEVTKSGKVEHLEDEPTVDAASLVGPENVRFQGMRLAYFTLDRESSVKALEEGSAVEGKAEGDKIILNRIVSLKEDMGKNA</sequence>
<dbReference type="FunFam" id="2.40.240.10:FF:000007">
    <property type="entry name" value="Glutamine--tRNA ligase"/>
    <property type="match status" value="1"/>
</dbReference>
<evidence type="ECO:0000256" key="4">
    <source>
        <dbReference type="ARBA" id="ARBA00022741"/>
    </source>
</evidence>
<dbReference type="FunFam" id="3.90.800.10:FF:000001">
    <property type="entry name" value="Glutamine--tRNA ligase"/>
    <property type="match status" value="1"/>
</dbReference>
<dbReference type="InterPro" id="IPR050132">
    <property type="entry name" value="Gln/Glu-tRNA_Ligase"/>
</dbReference>
<dbReference type="SUPFAM" id="SSF50715">
    <property type="entry name" value="Ribosomal protein L25-like"/>
    <property type="match status" value="1"/>
</dbReference>
<dbReference type="PRINTS" id="PR00987">
    <property type="entry name" value="TRNASYNTHGLU"/>
</dbReference>
<dbReference type="InterPro" id="IPR020059">
    <property type="entry name" value="Glu/Gln-tRNA-synth_Ib_codon-bd"/>
</dbReference>
<keyword evidence="18" id="KW-1185">Reference proteome</keyword>
<feature type="compositionally biased region" description="Low complexity" evidence="11">
    <location>
        <begin position="219"/>
        <end position="228"/>
    </location>
</feature>
<dbReference type="EC" id="6.1.1.18" evidence="2"/>
<protein>
    <recommendedName>
        <fullName evidence="2">glutamine--tRNA ligase</fullName>
        <ecNumber evidence="2">6.1.1.18</ecNumber>
    </recommendedName>
    <alternativeName>
        <fullName evidence="8">Glutaminyl-tRNA synthetase</fullName>
    </alternativeName>
</protein>
<dbReference type="InterPro" id="IPR000924">
    <property type="entry name" value="Glu/Gln-tRNA-synth"/>
</dbReference>
<evidence type="ECO:0000313" key="18">
    <source>
        <dbReference type="Proteomes" id="UP001182556"/>
    </source>
</evidence>
<dbReference type="Pfam" id="PF03950">
    <property type="entry name" value="tRNA-synt_1c_C"/>
    <property type="match status" value="1"/>
</dbReference>
<evidence type="ECO:0000256" key="6">
    <source>
        <dbReference type="ARBA" id="ARBA00022917"/>
    </source>
</evidence>
<evidence type="ECO:0000259" key="13">
    <source>
        <dbReference type="Pfam" id="PF03950"/>
    </source>
</evidence>
<evidence type="ECO:0000256" key="3">
    <source>
        <dbReference type="ARBA" id="ARBA00022598"/>
    </source>
</evidence>
<dbReference type="SUPFAM" id="SSF52374">
    <property type="entry name" value="Nucleotidylyl transferase"/>
    <property type="match status" value="1"/>
</dbReference>
<dbReference type="InterPro" id="IPR004514">
    <property type="entry name" value="Gln-tRNA-synth"/>
</dbReference>
<feature type="domain" description="Glutaminyl-tRNA synthetase class Ib non-specific RNA-binding" evidence="14">
    <location>
        <begin position="177"/>
        <end position="263"/>
    </location>
</feature>
<dbReference type="AlphaFoldDB" id="A0AAD9FQU2"/>
<dbReference type="InterPro" id="IPR042558">
    <property type="entry name" value="Gln-tRNA-synth_Ib_RNA-bd_N_1"/>
</dbReference>
<comment type="similarity">
    <text evidence="1 10">Belongs to the class-I aminoacyl-tRNA synthetase family.</text>
</comment>
<comment type="catalytic activity">
    <reaction evidence="9">
        <text>tRNA(Gln) + L-glutamine + ATP = L-glutaminyl-tRNA(Gln) + AMP + diphosphate</text>
        <dbReference type="Rhea" id="RHEA:20121"/>
        <dbReference type="Rhea" id="RHEA-COMP:9662"/>
        <dbReference type="Rhea" id="RHEA-COMP:9681"/>
        <dbReference type="ChEBI" id="CHEBI:30616"/>
        <dbReference type="ChEBI" id="CHEBI:33019"/>
        <dbReference type="ChEBI" id="CHEBI:58359"/>
        <dbReference type="ChEBI" id="CHEBI:78442"/>
        <dbReference type="ChEBI" id="CHEBI:78521"/>
        <dbReference type="ChEBI" id="CHEBI:456215"/>
        <dbReference type="EC" id="6.1.1.18"/>
    </reaction>
</comment>
<evidence type="ECO:0000256" key="10">
    <source>
        <dbReference type="RuleBase" id="RU363037"/>
    </source>
</evidence>
<feature type="region of interest" description="Disordered" evidence="11">
    <location>
        <begin position="206"/>
        <end position="229"/>
    </location>
</feature>
<dbReference type="PANTHER" id="PTHR43097">
    <property type="entry name" value="GLUTAMINE-TRNA LIGASE"/>
    <property type="match status" value="1"/>
</dbReference>
<dbReference type="PANTHER" id="PTHR43097:SF4">
    <property type="entry name" value="GLUTAMINE--TRNA LIGASE"/>
    <property type="match status" value="1"/>
</dbReference>
<dbReference type="InterPro" id="IPR020058">
    <property type="entry name" value="Glu/Gln-tRNA-synth_Ib_cat-dom"/>
</dbReference>
<dbReference type="FunFam" id="3.40.50.620:FF:000037">
    <property type="entry name" value="Glutamine--tRNA ligase cytoplasmic"/>
    <property type="match status" value="1"/>
</dbReference>
<dbReference type="Pfam" id="PF00749">
    <property type="entry name" value="tRNA-synt_1c"/>
    <property type="match status" value="1"/>
</dbReference>
<gene>
    <name evidence="17" type="ORF">DB88DRAFT_289097</name>
</gene>
<name>A0AAD9FQU2_PAPLA</name>
<feature type="domain" description="Glutamyl/glutaminyl-tRNA synthetase class Ib catalytic" evidence="12">
    <location>
        <begin position="271"/>
        <end position="578"/>
    </location>
</feature>
<dbReference type="InterPro" id="IPR007639">
    <property type="entry name" value="Gln-tRNA-synth_Ib_RNA-bd_N"/>
</dbReference>
<keyword evidence="6 10" id="KW-0648">Protein biosynthesis</keyword>
<dbReference type="InterPro" id="IPR049437">
    <property type="entry name" value="tRNA-synt_1c_C2"/>
</dbReference>
<evidence type="ECO:0000313" key="17">
    <source>
        <dbReference type="EMBL" id="KAK1924480.1"/>
    </source>
</evidence>
<evidence type="ECO:0000256" key="8">
    <source>
        <dbReference type="ARBA" id="ARBA00030466"/>
    </source>
</evidence>
<evidence type="ECO:0000259" key="12">
    <source>
        <dbReference type="Pfam" id="PF00749"/>
    </source>
</evidence>
<dbReference type="InterPro" id="IPR020056">
    <property type="entry name" value="Rbsml_bL25/Gln-tRNA_synth_N"/>
</dbReference>
<dbReference type="GO" id="GO:0004819">
    <property type="term" value="F:glutamine-tRNA ligase activity"/>
    <property type="evidence" value="ECO:0007669"/>
    <property type="project" value="UniProtKB-EC"/>
</dbReference>
<proteinExistence type="inferred from homology"/>
<comment type="caution">
    <text evidence="17">The sequence shown here is derived from an EMBL/GenBank/DDBJ whole genome shotgun (WGS) entry which is preliminary data.</text>
</comment>
<accession>A0AAD9FQU2</accession>
<dbReference type="FunFam" id="1.10.1160.10:FF:000001">
    <property type="entry name" value="Glutamine--tRNA ligase"/>
    <property type="match status" value="1"/>
</dbReference>
<feature type="domain" description="tRNA synthetases class I (E and Q) anti-codon binding" evidence="16">
    <location>
        <begin position="695"/>
        <end position="752"/>
    </location>
</feature>
<dbReference type="Pfam" id="PF04558">
    <property type="entry name" value="tRNA_synt_1c_R1"/>
    <property type="match status" value="1"/>
</dbReference>
<dbReference type="Proteomes" id="UP001182556">
    <property type="component" value="Unassembled WGS sequence"/>
</dbReference>
<dbReference type="GO" id="GO:0006425">
    <property type="term" value="P:glutaminyl-tRNA aminoacylation"/>
    <property type="evidence" value="ECO:0007669"/>
    <property type="project" value="InterPro"/>
</dbReference>
<reference evidence="17" key="1">
    <citation type="submission" date="2023-02" db="EMBL/GenBank/DDBJ databases">
        <title>Identification and recombinant expression of a fungal hydrolase from Papiliotrema laurentii that hydrolyzes apple cutin and clears colloidal polyester polyurethane.</title>
        <authorList>
            <consortium name="DOE Joint Genome Institute"/>
            <person name="Roman V.A."/>
            <person name="Bojanowski C."/>
            <person name="Crable B.R."/>
            <person name="Wagner D.N."/>
            <person name="Hung C.S."/>
            <person name="Nadeau L.J."/>
            <person name="Schratz L."/>
            <person name="Haridas S."/>
            <person name="Pangilinan J."/>
            <person name="Lipzen A."/>
            <person name="Na H."/>
            <person name="Yan M."/>
            <person name="Ng V."/>
            <person name="Grigoriev I.V."/>
            <person name="Spatafora J.W."/>
            <person name="Barlow D."/>
            <person name="Biffinger J."/>
            <person name="Kelley-Loughnane N."/>
            <person name="Varaljay V.A."/>
            <person name="Crookes-Goodson W.J."/>
        </authorList>
    </citation>
    <scope>NUCLEOTIDE SEQUENCE</scope>
    <source>
        <strain evidence="17">5307AH</strain>
    </source>
</reference>
<dbReference type="EMBL" id="JAODAN010000005">
    <property type="protein sequence ID" value="KAK1924480.1"/>
    <property type="molecule type" value="Genomic_DNA"/>
</dbReference>
<evidence type="ECO:0000259" key="16">
    <source>
        <dbReference type="Pfam" id="PF20974"/>
    </source>
</evidence>
<evidence type="ECO:0000256" key="11">
    <source>
        <dbReference type="SAM" id="MobiDB-lite"/>
    </source>
</evidence>
<dbReference type="Gene3D" id="3.40.50.620">
    <property type="entry name" value="HUPs"/>
    <property type="match status" value="1"/>
</dbReference>
<dbReference type="InterPro" id="IPR011035">
    <property type="entry name" value="Ribosomal_bL25/Gln-tRNA_synth"/>
</dbReference>
<evidence type="ECO:0000256" key="7">
    <source>
        <dbReference type="ARBA" id="ARBA00023146"/>
    </source>
</evidence>
<evidence type="ECO:0000256" key="2">
    <source>
        <dbReference type="ARBA" id="ARBA00012836"/>
    </source>
</evidence>
<dbReference type="CDD" id="cd00807">
    <property type="entry name" value="GlnRS_core"/>
    <property type="match status" value="1"/>
</dbReference>
<feature type="domain" description="Glutamyl/glutaminyl-tRNA synthetase class Ib anti-codon binding" evidence="13">
    <location>
        <begin position="581"/>
        <end position="682"/>
    </location>
</feature>
<dbReference type="Pfam" id="PF04557">
    <property type="entry name" value="tRNA_synt_1c_R2"/>
    <property type="match status" value="1"/>
</dbReference>
<dbReference type="NCBIfam" id="TIGR00440">
    <property type="entry name" value="glnS"/>
    <property type="match status" value="1"/>
</dbReference>
<dbReference type="GO" id="GO:0005524">
    <property type="term" value="F:ATP binding"/>
    <property type="evidence" value="ECO:0007669"/>
    <property type="project" value="UniProtKB-KW"/>
</dbReference>
<evidence type="ECO:0000256" key="9">
    <source>
        <dbReference type="ARBA" id="ARBA00048270"/>
    </source>
</evidence>
<keyword evidence="7 10" id="KW-0030">Aminoacyl-tRNA synthetase</keyword>
<dbReference type="Gene3D" id="1.10.8.1290">
    <property type="entry name" value="Glutaminyl-tRNA synthetase, non-specific RNA binding region part 1, domain 1"/>
    <property type="match status" value="1"/>
</dbReference>
<organism evidence="17 18">
    <name type="scientific">Papiliotrema laurentii</name>
    <name type="common">Cryptococcus laurentii</name>
    <dbReference type="NCBI Taxonomy" id="5418"/>
    <lineage>
        <taxon>Eukaryota</taxon>
        <taxon>Fungi</taxon>
        <taxon>Dikarya</taxon>
        <taxon>Basidiomycota</taxon>
        <taxon>Agaricomycotina</taxon>
        <taxon>Tremellomycetes</taxon>
        <taxon>Tremellales</taxon>
        <taxon>Rhynchogastremaceae</taxon>
        <taxon>Papiliotrema</taxon>
    </lineage>
</organism>
<keyword evidence="3 10" id="KW-0436">Ligase</keyword>
<dbReference type="Gene3D" id="2.40.240.10">
    <property type="entry name" value="Ribosomal Protein L25, Chain P"/>
    <property type="match status" value="2"/>
</dbReference>
<evidence type="ECO:0000259" key="15">
    <source>
        <dbReference type="Pfam" id="PF04558"/>
    </source>
</evidence>
<dbReference type="Pfam" id="PF20974">
    <property type="entry name" value="tRNA-synt_1c_C2"/>
    <property type="match status" value="1"/>
</dbReference>
<dbReference type="GO" id="GO:0005829">
    <property type="term" value="C:cytosol"/>
    <property type="evidence" value="ECO:0007669"/>
    <property type="project" value="TreeGrafter"/>
</dbReference>
<keyword evidence="5 10" id="KW-0067">ATP-binding</keyword>